<dbReference type="InterPro" id="IPR001072">
    <property type="entry name" value="RNA_ligase_Pab1020"/>
</dbReference>
<dbReference type="InterPro" id="IPR021122">
    <property type="entry name" value="RNA_ligase_dom_REL/Rnl2"/>
</dbReference>
<dbReference type="GO" id="GO:0016874">
    <property type="term" value="F:ligase activity"/>
    <property type="evidence" value="ECO:0007669"/>
    <property type="project" value="UniProtKB-KW"/>
</dbReference>
<dbReference type="PRINTS" id="PR01048">
    <property type="entry name" value="Y414FAMILY"/>
</dbReference>
<dbReference type="STRING" id="472759.Nhal_1642"/>
<dbReference type="Pfam" id="PF18330">
    <property type="entry name" value="Lig_C"/>
    <property type="match status" value="1"/>
</dbReference>
<reference evidence="4" key="1">
    <citation type="submission" date="2010-04" db="EMBL/GenBank/DDBJ databases">
        <title>Complete genome sequence of Nitrosococcus halophilus Nc4, a salt-adapted, aerobic obligate ammonia-oxidizing sulfur purple bacterium.</title>
        <authorList>
            <consortium name="US DOE Joint Genome Institute"/>
            <person name="Campbell M.A."/>
            <person name="Malfatti S.A."/>
            <person name="Chain P.S.G."/>
            <person name="Heidelberg J.F."/>
            <person name="Ward B.B."/>
            <person name="Klotz M.G."/>
        </authorList>
    </citation>
    <scope>NUCLEOTIDE SEQUENCE [LARGE SCALE GENOMIC DNA]</scope>
    <source>
        <strain evidence="4">Nc4</strain>
    </source>
</reference>
<accession>D5C2B5</accession>
<proteinExistence type="predicted"/>
<feature type="domain" description="RNA ligase Pab1020 C-terminal" evidence="2">
    <location>
        <begin position="253"/>
        <end position="375"/>
    </location>
</feature>
<evidence type="ECO:0000313" key="3">
    <source>
        <dbReference type="EMBL" id="ADE14774.1"/>
    </source>
</evidence>
<dbReference type="InterPro" id="IPR041596">
    <property type="entry name" value="Lig_Pab1020_C"/>
</dbReference>
<gene>
    <name evidence="3" type="ordered locus">Nhal_1642</name>
</gene>
<name>D5C2B5_NITHN</name>
<sequence>MVGVERLVMQKLDRTLKNSLHQAKAKGRLRRERFGDLVYHRLADDSRPLTRGTVIFEDGTLIPGYPQIGRVMRLDKGLKEQFRGSFWAEEKVDGYNVRIFLLGERLLGVTRGGFLCPFTVDRLPDLIDRRIFSEHPELTLCAEIAGPENPYLVGSPPFIQEDIQLFVFDGQRKGELDYLSQTEKRQLIEHYHLPSVQNFGCFKAEDLSAIKQLMIRLNNEGREGLVFKEDIPGGKQSKYVTSEASLSDIEAMTRYLQDLPPEYFIGRILRLVMFLDEEGIGNTRELKTQLGAAFVEGVFKAIEQCQRENRVYHRFRCRLRNRSNGRQLLAHLGRGDGHLQIVEHRLEQEGEFYVLEFDKVFQRTTGLLGELLSGGVVYD</sequence>
<dbReference type="Gene3D" id="3.30.1490.70">
    <property type="match status" value="1"/>
</dbReference>
<dbReference type="SUPFAM" id="SSF56091">
    <property type="entry name" value="DNA ligase/mRNA capping enzyme, catalytic domain"/>
    <property type="match status" value="1"/>
</dbReference>
<dbReference type="HOGENOM" id="CLU_061502_0_0_6"/>
<dbReference type="eggNOG" id="COG1423">
    <property type="taxonomic scope" value="Bacteria"/>
</dbReference>
<dbReference type="Gene3D" id="3.10.450.740">
    <property type="match status" value="1"/>
</dbReference>
<feature type="domain" description="RNA ligase" evidence="1">
    <location>
        <begin position="85"/>
        <end position="230"/>
    </location>
</feature>
<dbReference type="CDD" id="cd07894">
    <property type="entry name" value="Adenylation_RNA_ligase"/>
    <property type="match status" value="1"/>
</dbReference>
<dbReference type="AlphaFoldDB" id="D5C2B5"/>
<dbReference type="NCBIfam" id="TIGR01209">
    <property type="entry name" value="RNA ligase"/>
    <property type="match status" value="1"/>
</dbReference>
<organism evidence="3 4">
    <name type="scientific">Nitrosococcus halophilus (strain Nc4)</name>
    <dbReference type="NCBI Taxonomy" id="472759"/>
    <lineage>
        <taxon>Bacteria</taxon>
        <taxon>Pseudomonadati</taxon>
        <taxon>Pseudomonadota</taxon>
        <taxon>Gammaproteobacteria</taxon>
        <taxon>Chromatiales</taxon>
        <taxon>Chromatiaceae</taxon>
        <taxon>Nitrosococcus</taxon>
    </lineage>
</organism>
<evidence type="ECO:0000259" key="2">
    <source>
        <dbReference type="Pfam" id="PF18330"/>
    </source>
</evidence>
<protein>
    <submittedName>
        <fullName evidence="3">ATP dependent DNA ligase</fullName>
    </submittedName>
</protein>
<dbReference type="Gene3D" id="3.30.470.30">
    <property type="entry name" value="DNA ligase/mRNA capping enzyme"/>
    <property type="match status" value="1"/>
</dbReference>
<dbReference type="KEGG" id="nhl:Nhal_1642"/>
<evidence type="ECO:0000259" key="1">
    <source>
        <dbReference type="Pfam" id="PF09414"/>
    </source>
</evidence>
<evidence type="ECO:0000313" key="4">
    <source>
        <dbReference type="Proteomes" id="UP000001844"/>
    </source>
</evidence>
<dbReference type="Proteomes" id="UP000001844">
    <property type="component" value="Chromosome"/>
</dbReference>
<dbReference type="Pfam" id="PF09414">
    <property type="entry name" value="RNA_ligase"/>
    <property type="match status" value="1"/>
</dbReference>
<dbReference type="Gene3D" id="3.30.70.2160">
    <property type="match status" value="1"/>
</dbReference>
<keyword evidence="3" id="KW-0436">Ligase</keyword>
<keyword evidence="4" id="KW-1185">Reference proteome</keyword>
<dbReference type="EMBL" id="CP001798">
    <property type="protein sequence ID" value="ADE14774.1"/>
    <property type="molecule type" value="Genomic_DNA"/>
</dbReference>